<evidence type="ECO:0000256" key="3">
    <source>
        <dbReference type="ARBA" id="ARBA00023157"/>
    </source>
</evidence>
<feature type="disulfide bond" evidence="6">
    <location>
        <begin position="481"/>
        <end position="508"/>
    </location>
</feature>
<feature type="disulfide bond" evidence="5">
    <location>
        <begin position="226"/>
        <end position="290"/>
    </location>
</feature>
<evidence type="ECO:0000256" key="7">
    <source>
        <dbReference type="SAM" id="SignalP"/>
    </source>
</evidence>
<evidence type="ECO:0000256" key="2">
    <source>
        <dbReference type="ARBA" id="ARBA00022737"/>
    </source>
</evidence>
<feature type="signal peptide" evidence="7">
    <location>
        <begin position="1"/>
        <end position="23"/>
    </location>
</feature>
<dbReference type="FunFam" id="3.10.250.10:FF:000011">
    <property type="entry name" value="Scavenger receptor class A member 5"/>
    <property type="match status" value="2"/>
</dbReference>
<evidence type="ECO:0000313" key="11">
    <source>
        <dbReference type="RefSeq" id="XP_035696814.1"/>
    </source>
</evidence>
<dbReference type="SMART" id="SM00202">
    <property type="entry name" value="SR"/>
    <property type="match status" value="3"/>
</dbReference>
<feature type="disulfide bond" evidence="6">
    <location>
        <begin position="35"/>
        <end position="78"/>
    </location>
</feature>
<dbReference type="KEGG" id="bfo:118430211"/>
<dbReference type="GO" id="GO:0016020">
    <property type="term" value="C:membrane"/>
    <property type="evidence" value="ECO:0007669"/>
    <property type="project" value="InterPro"/>
</dbReference>
<feature type="disulfide bond" evidence="5">
    <location>
        <begin position="341"/>
        <end position="402"/>
    </location>
</feature>
<feature type="disulfide bond" evidence="5">
    <location>
        <begin position="270"/>
        <end position="280"/>
    </location>
</feature>
<evidence type="ECO:0000256" key="5">
    <source>
        <dbReference type="PROSITE-ProRule" id="PRU00196"/>
    </source>
</evidence>
<dbReference type="Gene3D" id="2.10.70.10">
    <property type="entry name" value="Complement Module, domain 1"/>
    <property type="match status" value="3"/>
</dbReference>
<dbReference type="CDD" id="cd00033">
    <property type="entry name" value="CCP"/>
    <property type="match status" value="3"/>
</dbReference>
<accession>A0A9J7NAI8</accession>
<reference evidence="11" key="2">
    <citation type="submission" date="2025-08" db="UniProtKB">
        <authorList>
            <consortium name="RefSeq"/>
        </authorList>
    </citation>
    <scope>IDENTIFICATION</scope>
    <source>
        <strain evidence="11">S238N-H82</strain>
        <tissue evidence="11">Testes</tissue>
    </source>
</reference>
<dbReference type="FunFam" id="3.10.250.10:FF:000006">
    <property type="entry name" value="neurotrypsin isoform X2"/>
    <property type="match status" value="1"/>
</dbReference>
<keyword evidence="10" id="KW-1185">Reference proteome</keyword>
<feature type="domain" description="Sushi" evidence="9">
    <location>
        <begin position="451"/>
        <end position="510"/>
    </location>
</feature>
<dbReference type="InterPro" id="IPR036772">
    <property type="entry name" value="SRCR-like_dom_sf"/>
</dbReference>
<dbReference type="GeneID" id="118430211"/>
<feature type="domain" description="SRCR" evidence="8">
    <location>
        <begin position="201"/>
        <end position="301"/>
    </location>
</feature>
<feature type="disulfide bond" evidence="6">
    <location>
        <begin position="453"/>
        <end position="496"/>
    </location>
</feature>
<feature type="disulfide bond" evidence="5">
    <location>
        <begin position="372"/>
        <end position="382"/>
    </location>
</feature>
<keyword evidence="1 7" id="KW-0732">Signal</keyword>
<feature type="disulfide bond" evidence="6">
    <location>
        <begin position="63"/>
        <end position="90"/>
    </location>
</feature>
<feature type="domain" description="SRCR" evidence="8">
    <location>
        <begin position="303"/>
        <end position="403"/>
    </location>
</feature>
<evidence type="ECO:0000256" key="1">
    <source>
        <dbReference type="ARBA" id="ARBA00022729"/>
    </source>
</evidence>
<dbReference type="SMART" id="SM00032">
    <property type="entry name" value="CCP"/>
    <property type="match status" value="3"/>
</dbReference>
<proteinExistence type="predicted"/>
<dbReference type="Gene3D" id="3.10.250.10">
    <property type="entry name" value="SRCR-like domain"/>
    <property type="match status" value="3"/>
</dbReference>
<dbReference type="Proteomes" id="UP000001554">
    <property type="component" value="Chromosome 14"/>
</dbReference>
<keyword evidence="3 5" id="KW-1015">Disulfide bond</keyword>
<evidence type="ECO:0000313" key="10">
    <source>
        <dbReference type="Proteomes" id="UP000001554"/>
    </source>
</evidence>
<name>A0A9J7NAI8_BRAFL</name>
<keyword evidence="2" id="KW-0677">Repeat</keyword>
<evidence type="ECO:0000259" key="8">
    <source>
        <dbReference type="PROSITE" id="PS50287"/>
    </source>
</evidence>
<keyword evidence="4" id="KW-0325">Glycoprotein</keyword>
<feature type="disulfide bond" evidence="5">
    <location>
        <begin position="132"/>
        <end position="193"/>
    </location>
</feature>
<feature type="disulfide bond" evidence="5">
    <location>
        <begin position="163"/>
        <end position="173"/>
    </location>
</feature>
<organism evidence="10 11">
    <name type="scientific">Branchiostoma floridae</name>
    <name type="common">Florida lancelet</name>
    <name type="synonym">Amphioxus</name>
    <dbReference type="NCBI Taxonomy" id="7739"/>
    <lineage>
        <taxon>Eukaryota</taxon>
        <taxon>Metazoa</taxon>
        <taxon>Chordata</taxon>
        <taxon>Cephalochordata</taxon>
        <taxon>Leptocardii</taxon>
        <taxon>Amphioxiformes</taxon>
        <taxon>Branchiostomatidae</taxon>
        <taxon>Branchiostoma</taxon>
    </lineage>
</organism>
<sequence length="714" mass="79513">MKFLHRVFVSLLMMTTLLLESDAFLWPRRRRNPGCSTPQTPAHTTRSGCASPYTHGECCYYRCRSGYAQASGSTTKTCSSGRWTGSNLVCVRDVRLVGGSGSHEGRVEVLHNGRWGTVCDDSWAIDDARVVCRQLGYPGADEAKSRAFFGQGTGQIWLDDVRCTGSETSLSQCSHRGWGSHNCVHSEDAGVVCTSSLSSDVRLVGGGGSHEGRVEVFHNGQWGTICDDLWEINDARVVCRRLGYPGADEAKSSAFFGRGTGQIWLDDVGCTGSETSLSQCSHRGWGSHNCGHHEDAGVFCTNVRLVGGSGSHEGRVEVFQNGQWGTICDDFWDINDARVVCRRLGYPGADEANVRAFFGRGTGQIWLDDVGCTGSETSLSQCSHRGWGSHNCRHHEDAGVVCTTYTTRTGCSSPYTHGECCTYRCRPGYTHVYGSTTKTCSNGHWDGTNLVCCSTPQTPAHTIRSGCGYPYTHGERSTYRCSTGYTQVSGSTTRTCSNGHWIGTILVCLRRWPRGTYGLPRTNTGCPEAAGVTWRYGYRYHDTEDRNSNNHWTPGLHFDGGYWRNNMYQKFCMKTSSFQGYGNWPSGSYCIFKRDGCPSGFQNGEVFWDDEDSFNGNRVSGQLPHGHYNHNTLIRYCCRNDGSANTYISLPNRSPFYLFRYRQGCQKVTGMHVREEYFYWDDEDDDNANRLQGAHPYDDGGGSNHRLHYCYYWK</sequence>
<dbReference type="InterPro" id="IPR000436">
    <property type="entry name" value="Sushi_SCR_CCP_dom"/>
</dbReference>
<evidence type="ECO:0000256" key="6">
    <source>
        <dbReference type="PROSITE-ProRule" id="PRU00302"/>
    </source>
</evidence>
<dbReference type="InterPro" id="IPR035976">
    <property type="entry name" value="Sushi/SCR/CCP_sf"/>
</dbReference>
<dbReference type="Pfam" id="PF16977">
    <property type="entry name" value="ApeC"/>
    <property type="match status" value="1"/>
</dbReference>
<dbReference type="PRINTS" id="PR00258">
    <property type="entry name" value="SPERACTRCPTR"/>
</dbReference>
<dbReference type="PROSITE" id="PS50923">
    <property type="entry name" value="SUSHI"/>
    <property type="match status" value="2"/>
</dbReference>
<dbReference type="Pfam" id="PF00530">
    <property type="entry name" value="SRCR"/>
    <property type="match status" value="3"/>
</dbReference>
<feature type="disulfide bond" evidence="5">
    <location>
        <begin position="328"/>
        <end position="392"/>
    </location>
</feature>
<dbReference type="PANTHER" id="PTHR48071:SF18">
    <property type="entry name" value="DELETED IN MALIGNANT BRAIN TUMORS 1 PROTEIN-RELATED"/>
    <property type="match status" value="1"/>
</dbReference>
<dbReference type="InterPro" id="IPR001190">
    <property type="entry name" value="SRCR"/>
</dbReference>
<dbReference type="InterPro" id="IPR031569">
    <property type="entry name" value="ApeC"/>
</dbReference>
<dbReference type="RefSeq" id="XP_035696814.1">
    <property type="nucleotide sequence ID" value="XM_035840921.1"/>
</dbReference>
<dbReference type="SUPFAM" id="SSF57535">
    <property type="entry name" value="Complement control module/SCR domain"/>
    <property type="match status" value="3"/>
</dbReference>
<dbReference type="OrthoDB" id="536948at2759"/>
<keyword evidence="6" id="KW-0768">Sushi</keyword>
<dbReference type="SUPFAM" id="SSF56487">
    <property type="entry name" value="SRCR-like"/>
    <property type="match status" value="3"/>
</dbReference>
<evidence type="ECO:0000256" key="4">
    <source>
        <dbReference type="ARBA" id="ARBA00023180"/>
    </source>
</evidence>
<gene>
    <name evidence="11" type="primary">LOC118430211</name>
</gene>
<dbReference type="PROSITE" id="PS00420">
    <property type="entry name" value="SRCR_1"/>
    <property type="match status" value="3"/>
</dbReference>
<feature type="disulfide bond" evidence="5">
    <location>
        <begin position="119"/>
        <end position="183"/>
    </location>
</feature>
<feature type="domain" description="SRCR" evidence="8">
    <location>
        <begin position="94"/>
        <end position="194"/>
    </location>
</feature>
<dbReference type="FunFam" id="2.10.70.10:FF:000173">
    <property type="entry name" value="Uncharacterized protein"/>
    <property type="match status" value="1"/>
</dbReference>
<feature type="chain" id="PRO_5039955164" evidence="7">
    <location>
        <begin position="24"/>
        <end position="714"/>
    </location>
</feature>
<dbReference type="Pfam" id="PF00084">
    <property type="entry name" value="Sushi"/>
    <property type="match status" value="2"/>
</dbReference>
<dbReference type="AlphaFoldDB" id="A0A9J7NAI8"/>
<evidence type="ECO:0000259" key="9">
    <source>
        <dbReference type="PROSITE" id="PS50923"/>
    </source>
</evidence>
<protein>
    <submittedName>
        <fullName evidence="11">Deleted in malignant brain tumors 1 protein-like</fullName>
    </submittedName>
</protein>
<reference evidence="10" key="1">
    <citation type="journal article" date="2020" name="Nat. Ecol. Evol.">
        <title>Deeply conserved synteny resolves early events in vertebrate evolution.</title>
        <authorList>
            <person name="Simakov O."/>
            <person name="Marletaz F."/>
            <person name="Yue J.X."/>
            <person name="O'Connell B."/>
            <person name="Jenkins J."/>
            <person name="Brandt A."/>
            <person name="Calef R."/>
            <person name="Tung C.H."/>
            <person name="Huang T.K."/>
            <person name="Schmutz J."/>
            <person name="Satoh N."/>
            <person name="Yu J.K."/>
            <person name="Putnam N.H."/>
            <person name="Green R.E."/>
            <person name="Rokhsar D.S."/>
        </authorList>
    </citation>
    <scope>NUCLEOTIDE SEQUENCE [LARGE SCALE GENOMIC DNA]</scope>
    <source>
        <strain evidence="10">S238N-H82</strain>
    </source>
</reference>
<feature type="domain" description="Sushi" evidence="9">
    <location>
        <begin position="33"/>
        <end position="92"/>
    </location>
</feature>
<feature type="disulfide bond" evidence="5">
    <location>
        <begin position="239"/>
        <end position="300"/>
    </location>
</feature>
<dbReference type="PANTHER" id="PTHR48071">
    <property type="entry name" value="SRCR DOMAIN-CONTAINING PROTEIN"/>
    <property type="match status" value="1"/>
</dbReference>
<dbReference type="PROSITE" id="PS50287">
    <property type="entry name" value="SRCR_2"/>
    <property type="match status" value="3"/>
</dbReference>